<organism evidence="1 2">
    <name type="scientific">Portunus trituberculatus</name>
    <name type="common">Swimming crab</name>
    <name type="synonym">Neptunus trituberculatus</name>
    <dbReference type="NCBI Taxonomy" id="210409"/>
    <lineage>
        <taxon>Eukaryota</taxon>
        <taxon>Metazoa</taxon>
        <taxon>Ecdysozoa</taxon>
        <taxon>Arthropoda</taxon>
        <taxon>Crustacea</taxon>
        <taxon>Multicrustacea</taxon>
        <taxon>Malacostraca</taxon>
        <taxon>Eumalacostraca</taxon>
        <taxon>Eucarida</taxon>
        <taxon>Decapoda</taxon>
        <taxon>Pleocyemata</taxon>
        <taxon>Brachyura</taxon>
        <taxon>Eubrachyura</taxon>
        <taxon>Portunoidea</taxon>
        <taxon>Portunidae</taxon>
        <taxon>Portuninae</taxon>
        <taxon>Portunus</taxon>
    </lineage>
</organism>
<dbReference type="AlphaFoldDB" id="A0A5B7EFW6"/>
<protein>
    <submittedName>
        <fullName evidence="1">Uncharacterized protein</fullName>
    </submittedName>
</protein>
<dbReference type="EMBL" id="VSRR010002598">
    <property type="protein sequence ID" value="MPC32275.1"/>
    <property type="molecule type" value="Genomic_DNA"/>
</dbReference>
<accession>A0A5B7EFW6</accession>
<comment type="caution">
    <text evidence="1">The sequence shown here is derived from an EMBL/GenBank/DDBJ whole genome shotgun (WGS) entry which is preliminary data.</text>
</comment>
<evidence type="ECO:0000313" key="2">
    <source>
        <dbReference type="Proteomes" id="UP000324222"/>
    </source>
</evidence>
<evidence type="ECO:0000313" key="1">
    <source>
        <dbReference type="EMBL" id="MPC32275.1"/>
    </source>
</evidence>
<sequence length="128" mass="14819">MLPGGREIHFPPPPRPPTYFLNLRCILGIKYLCAFNKASTYVKWWLQAKKPQIIAAAPTCQKLKVESVHGRTRRGRGHRSVLEGHRPAKIIVTANRRRGHPAEDTHALDRSKDVSVCYLRWREKTEWK</sequence>
<keyword evidence="2" id="KW-1185">Reference proteome</keyword>
<name>A0A5B7EFW6_PORTR</name>
<reference evidence="1 2" key="1">
    <citation type="submission" date="2019-05" db="EMBL/GenBank/DDBJ databases">
        <title>Another draft genome of Portunus trituberculatus and its Hox gene families provides insights of decapod evolution.</title>
        <authorList>
            <person name="Jeong J.-H."/>
            <person name="Song I."/>
            <person name="Kim S."/>
            <person name="Choi T."/>
            <person name="Kim D."/>
            <person name="Ryu S."/>
            <person name="Kim W."/>
        </authorList>
    </citation>
    <scope>NUCLEOTIDE SEQUENCE [LARGE SCALE GENOMIC DNA]</scope>
    <source>
        <tissue evidence="1">Muscle</tissue>
    </source>
</reference>
<gene>
    <name evidence="1" type="ORF">E2C01_025584</name>
</gene>
<proteinExistence type="predicted"/>
<dbReference type="Proteomes" id="UP000324222">
    <property type="component" value="Unassembled WGS sequence"/>
</dbReference>